<dbReference type="InterPro" id="IPR010982">
    <property type="entry name" value="Lambda_DNA-bd_dom_sf"/>
</dbReference>
<dbReference type="Proteomes" id="UP000477488">
    <property type="component" value="Unassembled WGS sequence"/>
</dbReference>
<dbReference type="AlphaFoldDB" id="A0A6L5XP64"/>
<dbReference type="SMART" id="SM00530">
    <property type="entry name" value="HTH_XRE"/>
    <property type="match status" value="1"/>
</dbReference>
<reference evidence="3 4" key="1">
    <citation type="submission" date="2019-09" db="EMBL/GenBank/DDBJ databases">
        <title>In-depth cultivation of the pig gut microbiome towards novel bacterial diversity and tailored functional studies.</title>
        <authorList>
            <person name="Wylensek D."/>
            <person name="Hitch T.C.A."/>
            <person name="Clavel T."/>
        </authorList>
    </citation>
    <scope>NUCLEOTIDE SEQUENCE [LARGE SCALE GENOMIC DNA]</scope>
    <source>
        <strain evidence="3 4">PG-178-WT-4</strain>
    </source>
</reference>
<dbReference type="SUPFAM" id="SSF47413">
    <property type="entry name" value="lambda repressor-like DNA-binding domains"/>
    <property type="match status" value="1"/>
</dbReference>
<dbReference type="Pfam" id="PF01381">
    <property type="entry name" value="HTH_3"/>
    <property type="match status" value="1"/>
</dbReference>
<dbReference type="CDD" id="cd00093">
    <property type="entry name" value="HTH_XRE"/>
    <property type="match status" value="1"/>
</dbReference>
<sequence>MTIGERLKLVRGTASQDEFSKRLGVSKAAVGAYERNAQMPGSAFIIAVCERYDIEPRWLLTGRGPMRPGVQAARDASDASAVPAGVAGGADCARCRKLEVKLSEVEAQRDGLLERLGRAWDENRQLWSRNADLRERLARLEERAISAKPADFSEQIG</sequence>
<name>A0A6L5XP64_9BACT</name>
<comment type="caution">
    <text evidence="3">The sequence shown here is derived from an EMBL/GenBank/DDBJ whole genome shotgun (WGS) entry which is preliminary data.</text>
</comment>
<gene>
    <name evidence="3" type="ORF">FYJ44_13915</name>
</gene>
<dbReference type="EMBL" id="VUMH01000022">
    <property type="protein sequence ID" value="MSS29093.1"/>
    <property type="molecule type" value="Genomic_DNA"/>
</dbReference>
<accession>A0A6L5XP64</accession>
<evidence type="ECO:0000313" key="3">
    <source>
        <dbReference type="EMBL" id="MSS29093.1"/>
    </source>
</evidence>
<dbReference type="Gene3D" id="1.10.260.40">
    <property type="entry name" value="lambda repressor-like DNA-binding domains"/>
    <property type="match status" value="1"/>
</dbReference>
<evidence type="ECO:0000313" key="4">
    <source>
        <dbReference type="Proteomes" id="UP000477488"/>
    </source>
</evidence>
<proteinExistence type="predicted"/>
<evidence type="ECO:0000256" key="1">
    <source>
        <dbReference type="SAM" id="Coils"/>
    </source>
</evidence>
<feature type="coiled-coil region" evidence="1">
    <location>
        <begin position="95"/>
        <end position="143"/>
    </location>
</feature>
<evidence type="ECO:0000259" key="2">
    <source>
        <dbReference type="PROSITE" id="PS50943"/>
    </source>
</evidence>
<keyword evidence="1" id="KW-0175">Coiled coil</keyword>
<dbReference type="GO" id="GO:0003677">
    <property type="term" value="F:DNA binding"/>
    <property type="evidence" value="ECO:0007669"/>
    <property type="project" value="InterPro"/>
</dbReference>
<dbReference type="PROSITE" id="PS50943">
    <property type="entry name" value="HTH_CROC1"/>
    <property type="match status" value="1"/>
</dbReference>
<feature type="domain" description="HTH cro/C1-type" evidence="2">
    <location>
        <begin position="15"/>
        <end position="59"/>
    </location>
</feature>
<dbReference type="InterPro" id="IPR001387">
    <property type="entry name" value="Cro/C1-type_HTH"/>
</dbReference>
<protein>
    <submittedName>
        <fullName evidence="3">Helix-turn-helix transcriptional regulator</fullName>
    </submittedName>
</protein>
<keyword evidence="4" id="KW-1185">Reference proteome</keyword>
<organism evidence="3 4">
    <name type="scientific">Desulfovibrio porci</name>
    <dbReference type="NCBI Taxonomy" id="2605782"/>
    <lineage>
        <taxon>Bacteria</taxon>
        <taxon>Pseudomonadati</taxon>
        <taxon>Thermodesulfobacteriota</taxon>
        <taxon>Desulfovibrionia</taxon>
        <taxon>Desulfovibrionales</taxon>
        <taxon>Desulfovibrionaceae</taxon>
        <taxon>Desulfovibrio</taxon>
    </lineage>
</organism>